<dbReference type="PANTHER" id="PTHR46177">
    <property type="entry name" value="INTEGRASE CATALYTIC DOMAIN-CONTAINING PROTEIN"/>
    <property type="match status" value="1"/>
</dbReference>
<protein>
    <recommendedName>
        <fullName evidence="1">Integrase core domain-containing protein</fullName>
    </recommendedName>
</protein>
<dbReference type="Proteomes" id="UP001362999">
    <property type="component" value="Unassembled WGS sequence"/>
</dbReference>
<name>A0AAW0A1E6_9AGAR</name>
<feature type="domain" description="Integrase core" evidence="1">
    <location>
        <begin position="173"/>
        <end position="331"/>
    </location>
</feature>
<evidence type="ECO:0000313" key="2">
    <source>
        <dbReference type="EMBL" id="KAK6997327.1"/>
    </source>
</evidence>
<dbReference type="Pfam" id="PF24764">
    <property type="entry name" value="rva_4"/>
    <property type="match status" value="1"/>
</dbReference>
<reference evidence="2 3" key="1">
    <citation type="journal article" date="2024" name="J Genomics">
        <title>Draft genome sequencing and assembly of Favolaschia claudopus CIRM-BRFM 2984 isolated from oak limbs.</title>
        <authorList>
            <person name="Navarro D."/>
            <person name="Drula E."/>
            <person name="Chaduli D."/>
            <person name="Cazenave R."/>
            <person name="Ahrendt S."/>
            <person name="Wang J."/>
            <person name="Lipzen A."/>
            <person name="Daum C."/>
            <person name="Barry K."/>
            <person name="Grigoriev I.V."/>
            <person name="Favel A."/>
            <person name="Rosso M.N."/>
            <person name="Martin F."/>
        </authorList>
    </citation>
    <scope>NUCLEOTIDE SEQUENCE [LARGE SCALE GENOMIC DNA]</scope>
    <source>
        <strain evidence="2 3">CIRM-BRFM 2984</strain>
    </source>
</reference>
<evidence type="ECO:0000259" key="1">
    <source>
        <dbReference type="Pfam" id="PF24764"/>
    </source>
</evidence>
<dbReference type="PANTHER" id="PTHR46177:SF1">
    <property type="entry name" value="INTEGRASE CATALYTIC DOMAIN-CONTAINING PROTEIN"/>
    <property type="match status" value="1"/>
</dbReference>
<proteinExistence type="predicted"/>
<evidence type="ECO:0000313" key="3">
    <source>
        <dbReference type="Proteomes" id="UP001362999"/>
    </source>
</evidence>
<keyword evidence="3" id="KW-1185">Reference proteome</keyword>
<dbReference type="AlphaFoldDB" id="A0AAW0A1E6"/>
<sequence>MPNPTGKNGYGEKIVPSDEALEAALRRYAAQNLKLEVRIANLQSDLNYSIRLTKLKALNKKFRIPTVRKAPAIEVARQAIIDKVVMDITQQNGPNYFKTLLQQEGIMIPRDTVHQIMREHFPLGFENRFPGNKKSPIPRTALNACGPFHEISSDGHEKLGKQALDMGDIGLPIYGYKDKWSDEIPLMNFVPNNRTAAAIGHLFLDFIEFTGGIPIQMTMDKGSEIGWQYVIQDTFRATFAPDIDPEVYAICRLIKSVHNTIIEAFWRWLKEKLGRNLKEFILIGKTERIFSADIDFHVSLFYWIFIPLLQAKLDEFRLWWNHHRVRAQQEKNMPSGHVPADAFTHPENYGGIDCRIAVPQAAVDDMRQMLTDEVGSRESHLSWYDLEFAELAAQAYLHIGKPTLSLETAWDVFQQMAQPIADVIEL</sequence>
<dbReference type="EMBL" id="JAWWNJ010000092">
    <property type="protein sequence ID" value="KAK6997327.1"/>
    <property type="molecule type" value="Genomic_DNA"/>
</dbReference>
<dbReference type="InterPro" id="IPR058913">
    <property type="entry name" value="Integrase_dom_put"/>
</dbReference>
<accession>A0AAW0A1E6</accession>
<comment type="caution">
    <text evidence="2">The sequence shown here is derived from an EMBL/GenBank/DDBJ whole genome shotgun (WGS) entry which is preliminary data.</text>
</comment>
<gene>
    <name evidence="2" type="ORF">R3P38DRAFT_3406575</name>
</gene>
<organism evidence="2 3">
    <name type="scientific">Favolaschia claudopus</name>
    <dbReference type="NCBI Taxonomy" id="2862362"/>
    <lineage>
        <taxon>Eukaryota</taxon>
        <taxon>Fungi</taxon>
        <taxon>Dikarya</taxon>
        <taxon>Basidiomycota</taxon>
        <taxon>Agaricomycotina</taxon>
        <taxon>Agaricomycetes</taxon>
        <taxon>Agaricomycetidae</taxon>
        <taxon>Agaricales</taxon>
        <taxon>Marasmiineae</taxon>
        <taxon>Mycenaceae</taxon>
        <taxon>Favolaschia</taxon>
    </lineage>
</organism>